<proteinExistence type="predicted"/>
<sequence>MSSVILPPDPCLLSIILITCSRAGPRFVYHYPPAFPLDSPSSRRSSGARANVGGADSNLSTDGEEASSSEDDELEDQTGGLGATRPTDRTIRRPSSGSQTTRSSTQHQEGPLGSPAVEGDGGLRTNRRPESPGERQIPPWDVFLDIKTDVWEKLLCPASSWHKRRFEVGVNDLSFVGWPVFVKDDGSWRKKKKKKKMPPEHAGMGISGLRSMSQADRTGSAKKVDGFAYFQSSRDVPDGPSRSSTESTTGDEHSSLSENGDSMTMFNVVFVMNPPTLEHNQRIKENYDNVIKKFGKGLKFEQATANYVWKEAQTITHIKDRARENRSSMSELYDQLLSKSSLAQAIATIYDNISTSKIASITLTPRTTMSLQIPPLTSTPYLPGPTEPSYPGLWLTTADSLSAADEVADDANAGQSKVLAKHFALLLLSDETTILKDIENSMGTLGPPLAHYIRSSKPTKSFAQIATTSSIPLSDIQVLATHLIYWRRARAVPPLNKQDTYIVSPNCDLSKLAVATTVYEAAFPTLPSLAKMLTMLSGVPRPYSSFIPSRDHKGIYYDILAWLMRGGWVTQLRTFGWIKVDPEIKKEADEAIKREEDLVSSTATIVRAKRPQLSNDTSSSSSSFDSDNSSGTPVPGRHAYFHEGYLNRRSSPRTSSLILRPQRASPIEGRWLDEIISRFPDDCISEIQNDGENSESEAPIHKYWSTLTKYFNGTDALEKIAVREGLSRKLASRLLTRIDINESPEDGDVNSQEKVLLTVRHW</sequence>
<protein>
    <submittedName>
        <fullName evidence="1">Nitrogen permease regulator 3</fullName>
    </submittedName>
</protein>
<gene>
    <name evidence="1" type="primary">npr3</name>
    <name evidence="1" type="ORF">LOY88_002610</name>
</gene>
<accession>A0ACB8UYN5</accession>
<evidence type="ECO:0000313" key="1">
    <source>
        <dbReference type="EMBL" id="KAI2388414.1"/>
    </source>
</evidence>
<comment type="caution">
    <text evidence="1">The sequence shown here is derived from an EMBL/GenBank/DDBJ whole genome shotgun (WGS) entry which is preliminary data.</text>
</comment>
<dbReference type="EMBL" id="JALBCA010000031">
    <property type="protein sequence ID" value="KAI2388414.1"/>
    <property type="molecule type" value="Genomic_DNA"/>
</dbReference>
<name>A0ACB8UYN5_9EURO</name>
<organism evidence="1">
    <name type="scientific">Ophidiomyces ophidiicola</name>
    <dbReference type="NCBI Taxonomy" id="1387563"/>
    <lineage>
        <taxon>Eukaryota</taxon>
        <taxon>Fungi</taxon>
        <taxon>Dikarya</taxon>
        <taxon>Ascomycota</taxon>
        <taxon>Pezizomycotina</taxon>
        <taxon>Eurotiomycetes</taxon>
        <taxon>Eurotiomycetidae</taxon>
        <taxon>Onygenales</taxon>
        <taxon>Onygenaceae</taxon>
        <taxon>Ophidiomyces</taxon>
    </lineage>
</organism>
<reference evidence="1" key="1">
    <citation type="journal article" date="2022" name="bioRxiv">
        <title>Population genetic analysis of Ophidiomyces ophidiicola, the causative agent of snake fungal disease, indicates recent introductions to the USA.</title>
        <authorList>
            <person name="Ladner J.T."/>
            <person name="Palmer J.M."/>
            <person name="Ettinger C.L."/>
            <person name="Stajich J.E."/>
            <person name="Farrell T.M."/>
            <person name="Glorioso B.M."/>
            <person name="Lawson B."/>
            <person name="Price S.J."/>
            <person name="Stengle A.G."/>
            <person name="Grear D.A."/>
            <person name="Lorch J.M."/>
        </authorList>
    </citation>
    <scope>NUCLEOTIDE SEQUENCE</scope>
    <source>
        <strain evidence="1">NWHC 24266-5</strain>
    </source>
</reference>